<reference evidence="1" key="1">
    <citation type="submission" date="2020-07" db="EMBL/GenBank/DDBJ databases">
        <authorList>
            <person name="Lin J."/>
        </authorList>
    </citation>
    <scope>NUCLEOTIDE SEQUENCE</scope>
</reference>
<organism evidence="1">
    <name type="scientific">Ananas comosus var. bracteatus</name>
    <name type="common">red pineapple</name>
    <dbReference type="NCBI Taxonomy" id="296719"/>
    <lineage>
        <taxon>Eukaryota</taxon>
        <taxon>Viridiplantae</taxon>
        <taxon>Streptophyta</taxon>
        <taxon>Embryophyta</taxon>
        <taxon>Tracheophyta</taxon>
        <taxon>Spermatophyta</taxon>
        <taxon>Magnoliopsida</taxon>
        <taxon>Liliopsida</taxon>
        <taxon>Poales</taxon>
        <taxon>Bromeliaceae</taxon>
        <taxon>Bromelioideae</taxon>
        <taxon>Ananas</taxon>
    </lineage>
</organism>
<proteinExistence type="predicted"/>
<accession>A0A6V7Q4Z7</accession>
<name>A0A6V7Q4Z7_ANACO</name>
<dbReference type="EMBL" id="LR862132">
    <property type="protein sequence ID" value="CAD1837945.1"/>
    <property type="molecule type" value="Genomic_DNA"/>
</dbReference>
<evidence type="ECO:0000313" key="1">
    <source>
        <dbReference type="EMBL" id="CAD1837945.1"/>
    </source>
</evidence>
<dbReference type="AlphaFoldDB" id="A0A6V7Q4Z7"/>
<gene>
    <name evidence="1" type="ORF">CB5_LOCUS21156</name>
</gene>
<protein>
    <submittedName>
        <fullName evidence="1">Uncharacterized protein</fullName>
    </submittedName>
</protein>
<sequence length="170" mass="17598">MSNLAGWISALPFPHQSWPFPKRALPKTPLPKLLSLILLLSPLSSSSSSSSPSYSDLTPDEFRAARLGLVPGLASAVAPRRGSPRVLEPYEEAELLVRECDLGGGGSGAEVLAVEVGLVEDEGLGEVGGVAGAAVLAVVQLGDAGRDLAHLKIVVRVLLSGEGDESVQKI</sequence>